<dbReference type="Proteomes" id="UP000190166">
    <property type="component" value="Unassembled WGS sequence"/>
</dbReference>
<dbReference type="CDD" id="cd05379">
    <property type="entry name" value="CAP_bacterial"/>
    <property type="match status" value="1"/>
</dbReference>
<feature type="domain" description="SCP" evidence="1">
    <location>
        <begin position="56"/>
        <end position="169"/>
    </location>
</feature>
<dbReference type="SUPFAM" id="SSF55797">
    <property type="entry name" value="PR-1-like"/>
    <property type="match status" value="1"/>
</dbReference>
<gene>
    <name evidence="2" type="ORF">SAMN05660461_4167</name>
</gene>
<accession>A0A1T5P685</accession>
<reference evidence="2 3" key="1">
    <citation type="submission" date="2017-02" db="EMBL/GenBank/DDBJ databases">
        <authorList>
            <person name="Peterson S.W."/>
        </authorList>
    </citation>
    <scope>NUCLEOTIDE SEQUENCE [LARGE SCALE GENOMIC DNA]</scope>
    <source>
        <strain evidence="2 3">DSM 18108</strain>
    </source>
</reference>
<protein>
    <submittedName>
        <fullName evidence="2">Cysteine-rich secretory protein family protein</fullName>
    </submittedName>
</protein>
<dbReference type="InterPro" id="IPR035940">
    <property type="entry name" value="CAP_sf"/>
</dbReference>
<dbReference type="Gene3D" id="3.40.33.10">
    <property type="entry name" value="CAP"/>
    <property type="match status" value="1"/>
</dbReference>
<dbReference type="EMBL" id="FUZZ01000003">
    <property type="protein sequence ID" value="SKD08215.1"/>
    <property type="molecule type" value="Genomic_DNA"/>
</dbReference>
<dbReference type="Pfam" id="PF00188">
    <property type="entry name" value="CAP"/>
    <property type="match status" value="1"/>
</dbReference>
<name>A0A1T5P685_9BACT</name>
<dbReference type="STRING" id="393003.SAMN05660461_4167"/>
<dbReference type="InterPro" id="IPR014044">
    <property type="entry name" value="CAP_dom"/>
</dbReference>
<keyword evidence="3" id="KW-1185">Reference proteome</keyword>
<evidence type="ECO:0000313" key="3">
    <source>
        <dbReference type="Proteomes" id="UP000190166"/>
    </source>
</evidence>
<dbReference type="PANTHER" id="PTHR31157:SF1">
    <property type="entry name" value="SCP DOMAIN-CONTAINING PROTEIN"/>
    <property type="match status" value="1"/>
</dbReference>
<organism evidence="2 3">
    <name type="scientific">Chitinophaga ginsengisegetis</name>
    <dbReference type="NCBI Taxonomy" id="393003"/>
    <lineage>
        <taxon>Bacteria</taxon>
        <taxon>Pseudomonadati</taxon>
        <taxon>Bacteroidota</taxon>
        <taxon>Chitinophagia</taxon>
        <taxon>Chitinophagales</taxon>
        <taxon>Chitinophagaceae</taxon>
        <taxon>Chitinophaga</taxon>
    </lineage>
</organism>
<dbReference type="PANTHER" id="PTHR31157">
    <property type="entry name" value="SCP DOMAIN-CONTAINING PROTEIN"/>
    <property type="match status" value="1"/>
</dbReference>
<dbReference type="RefSeq" id="WP_079471444.1">
    <property type="nucleotide sequence ID" value="NZ_FUZZ01000003.1"/>
</dbReference>
<proteinExistence type="predicted"/>
<dbReference type="AlphaFoldDB" id="A0A1T5P685"/>
<sequence length="181" mass="19909">MPGKIMRIATALMAVIIYCSCTKKTDLALDEPGKTPPADTSVVPENKVDRNALLLLVNGLRSRGCNCGTEQMPAVSPVTWNGLLERAAYDHSKDMVLNKYFDHTGLNGSTPGARLDAAGYKWNYYGENIATGSLDEQAVILGWLNSPKHCHNMMDAKFTEIGIGRYNNDWTMELGRRSIAN</sequence>
<evidence type="ECO:0000313" key="2">
    <source>
        <dbReference type="EMBL" id="SKD08215.1"/>
    </source>
</evidence>
<evidence type="ECO:0000259" key="1">
    <source>
        <dbReference type="Pfam" id="PF00188"/>
    </source>
</evidence>